<sequence>MVSEANPNPNYRKPLNAYHVGGIQVEFPYQPYGSQLVFMCRVISTLDRAQRDGHCHALLESPTGTGKSLSLLCSTLAWQQNCKLKNQLANISHSKPDTEAVTDPLANGGGFIPESQPSTIPPSTNGQTAQVAMNNKNVKKKMTPTIFYASLRVNIIAQTSTNVHKVRGHPSLQKGGCHEVHDIEDLVNVGQVVRGCSYYAARSMADDAQLVFCPYSYIINPVIRGAMEVDIKGAILILDEAHNIEDIARDAGSVDIDEDVLLKLQMELEQVCSVNPMIYQPLIEMTQDLVGWIERRKATLAKREFQHFFSCWTGDKALRELQEANISRQCFPILLECATKAIKEATDTESELPHLSGMSVITLEGLFSSLTYFFSRNGSHVSDYQLALQKYIKRDSTSFLYASTHLSENRTLSPMNSFSSELGVQFGTCLEAPHVIDVDLQVLTSVISTGPDNYPLNASYKTADGYAFQDALGKSIEEICNVVPGGSLVFFPSYKLMEKLCNRWRETGQWSRLNAKKPLFVEPKGGSQEDFEIVLKHYYNSISQGSKCAVVRKKRVKREGNNDLNTIESQENANKKGASFLAVCRGKVSEGIDFSDDNARVVTVLNYLFMLCLASTSDERFQEERNRAHISKWLRKSIKQYDSFDASLEGLKSFFRDVKGWVGKKMFNGLENSDNDVDHVSSMDQCKEVTKQNTQELNKSDHSGQNVQSISKYDPFSHQKSQGNFEVQTSLQTDQNNSCIEYIDLERMNDKNNHSIDSSKGSTRKENKKLNSYDNSGQKLHSSVKYDSFPGLNLLDEVEVQEFVQLDRVSSCKDYINTQCSLQKSSRCCEASSMPFSNEDPELLLVKETPAMDDNNTMASPGSLSKDGNSSSTIFQASTQSPDQLSVHSQSLTNPVRVPSSAQPEMVVTPEKEVTGDTSNLPPERDSSLSSSVNSHTQKRRKTMVSPSVDLMLMASREANRRIEFNSETNYVKNKSKTSNNCAESHLSSTPVMDKTLQISCSLCRSPLGLPENHLYVRCSVTSSAKAHLVSLLKQRQELCANVTSIPVIMTDISSVDQLLTNQSFGGASGQGIWCEEDGCVYNTLFCPFCSSPSNCLGVQIVASNALNFQLLNKILFYLDRLEIRIPESGKFKSEAKDSSPITHSAMDKVAAFSCIEKFSYSPILEDSGGWRSTKSKLRLPKKGRGS</sequence>
<protein>
    <submittedName>
        <fullName evidence="1">Helicase ATP-binding domain-containing protein</fullName>
    </submittedName>
</protein>
<evidence type="ECO:0000313" key="2">
    <source>
        <dbReference type="Proteomes" id="UP000829398"/>
    </source>
</evidence>
<name>A0ACB8KYU9_CITSI</name>
<keyword evidence="1" id="KW-0378">Hydrolase</keyword>
<keyword evidence="2" id="KW-1185">Reference proteome</keyword>
<reference evidence="2" key="1">
    <citation type="journal article" date="2023" name="Hortic. Res.">
        <title>A chromosome-level phased genome enabling allele-level studies in sweet orange: a case study on citrus Huanglongbing tolerance.</title>
        <authorList>
            <person name="Wu B."/>
            <person name="Yu Q."/>
            <person name="Deng Z."/>
            <person name="Duan Y."/>
            <person name="Luo F."/>
            <person name="Gmitter F. Jr."/>
        </authorList>
    </citation>
    <scope>NUCLEOTIDE SEQUENCE [LARGE SCALE GENOMIC DNA]</scope>
    <source>
        <strain evidence="2">cv. Valencia</strain>
    </source>
</reference>
<accession>A0ACB8KYU9</accession>
<dbReference type="EMBL" id="CM039174">
    <property type="protein sequence ID" value="KAH9759618.1"/>
    <property type="molecule type" value="Genomic_DNA"/>
</dbReference>
<evidence type="ECO:0000313" key="1">
    <source>
        <dbReference type="EMBL" id="KAH9759618.1"/>
    </source>
</evidence>
<keyword evidence="1" id="KW-0547">Nucleotide-binding</keyword>
<keyword evidence="1" id="KW-0347">Helicase</keyword>
<dbReference type="Proteomes" id="UP000829398">
    <property type="component" value="Chromosome 5"/>
</dbReference>
<comment type="caution">
    <text evidence="1">The sequence shown here is derived from an EMBL/GenBank/DDBJ whole genome shotgun (WGS) entry which is preliminary data.</text>
</comment>
<gene>
    <name evidence="1" type="ORF">KPL71_017025</name>
</gene>
<keyword evidence="1" id="KW-0067">ATP-binding</keyword>
<organism evidence="1 2">
    <name type="scientific">Citrus sinensis</name>
    <name type="common">Sweet orange</name>
    <name type="synonym">Citrus aurantium var. sinensis</name>
    <dbReference type="NCBI Taxonomy" id="2711"/>
    <lineage>
        <taxon>Eukaryota</taxon>
        <taxon>Viridiplantae</taxon>
        <taxon>Streptophyta</taxon>
        <taxon>Embryophyta</taxon>
        <taxon>Tracheophyta</taxon>
        <taxon>Spermatophyta</taxon>
        <taxon>Magnoliopsida</taxon>
        <taxon>eudicotyledons</taxon>
        <taxon>Gunneridae</taxon>
        <taxon>Pentapetalae</taxon>
        <taxon>rosids</taxon>
        <taxon>malvids</taxon>
        <taxon>Sapindales</taxon>
        <taxon>Rutaceae</taxon>
        <taxon>Aurantioideae</taxon>
        <taxon>Citrus</taxon>
    </lineage>
</organism>
<proteinExistence type="predicted"/>